<dbReference type="EMBL" id="LAZR01003459">
    <property type="protein sequence ID" value="KKN18110.1"/>
    <property type="molecule type" value="Genomic_DNA"/>
</dbReference>
<comment type="caution">
    <text evidence="1">The sequence shown here is derived from an EMBL/GenBank/DDBJ whole genome shotgun (WGS) entry which is preliminary data.</text>
</comment>
<evidence type="ECO:0000313" key="1">
    <source>
        <dbReference type="EMBL" id="KKN18110.1"/>
    </source>
</evidence>
<organism evidence="1">
    <name type="scientific">marine sediment metagenome</name>
    <dbReference type="NCBI Taxonomy" id="412755"/>
    <lineage>
        <taxon>unclassified sequences</taxon>
        <taxon>metagenomes</taxon>
        <taxon>ecological metagenomes</taxon>
    </lineage>
</organism>
<sequence>MKNKGIPEGTYRICLTTFKNQKHKDFIAVVQDGPQKGKAFRFLTCGGRK</sequence>
<reference evidence="1" key="1">
    <citation type="journal article" date="2015" name="Nature">
        <title>Complex archaea that bridge the gap between prokaryotes and eukaryotes.</title>
        <authorList>
            <person name="Spang A."/>
            <person name="Saw J.H."/>
            <person name="Jorgensen S.L."/>
            <person name="Zaremba-Niedzwiedzka K."/>
            <person name="Martijn J."/>
            <person name="Lind A.E."/>
            <person name="van Eijk R."/>
            <person name="Schleper C."/>
            <person name="Guy L."/>
            <person name="Ettema T.J."/>
        </authorList>
    </citation>
    <scope>NUCLEOTIDE SEQUENCE</scope>
</reference>
<dbReference type="AlphaFoldDB" id="A0A0F9NEX3"/>
<gene>
    <name evidence="1" type="ORF">LCGC14_0959170</name>
</gene>
<protein>
    <submittedName>
        <fullName evidence="1">Uncharacterized protein</fullName>
    </submittedName>
</protein>
<name>A0A0F9NEX3_9ZZZZ</name>
<proteinExistence type="predicted"/>
<accession>A0A0F9NEX3</accession>